<dbReference type="Proteomes" id="UP000325315">
    <property type="component" value="Unassembled WGS sequence"/>
</dbReference>
<accession>A0A5B6UZF0</accession>
<keyword evidence="3" id="KW-1185">Reference proteome</keyword>
<comment type="caution">
    <text evidence="2">The sequence shown here is derived from an EMBL/GenBank/DDBJ whole genome shotgun (WGS) entry which is preliminary data.</text>
</comment>
<name>A0A5B6UZF0_9ROSI</name>
<dbReference type="OrthoDB" id="1736143at2759"/>
<organism evidence="2 3">
    <name type="scientific">Gossypium australe</name>
    <dbReference type="NCBI Taxonomy" id="47621"/>
    <lineage>
        <taxon>Eukaryota</taxon>
        <taxon>Viridiplantae</taxon>
        <taxon>Streptophyta</taxon>
        <taxon>Embryophyta</taxon>
        <taxon>Tracheophyta</taxon>
        <taxon>Spermatophyta</taxon>
        <taxon>Magnoliopsida</taxon>
        <taxon>eudicotyledons</taxon>
        <taxon>Gunneridae</taxon>
        <taxon>Pentapetalae</taxon>
        <taxon>rosids</taxon>
        <taxon>malvids</taxon>
        <taxon>Malvales</taxon>
        <taxon>Malvaceae</taxon>
        <taxon>Malvoideae</taxon>
        <taxon>Gossypium</taxon>
    </lineage>
</organism>
<gene>
    <name evidence="2" type="ORF">EPI10_028919</name>
</gene>
<dbReference type="InterPro" id="IPR021109">
    <property type="entry name" value="Peptidase_aspartic_dom_sf"/>
</dbReference>
<feature type="region of interest" description="Disordered" evidence="1">
    <location>
        <begin position="605"/>
        <end position="649"/>
    </location>
</feature>
<proteinExistence type="predicted"/>
<evidence type="ECO:0000313" key="3">
    <source>
        <dbReference type="Proteomes" id="UP000325315"/>
    </source>
</evidence>
<dbReference type="Gene3D" id="2.40.70.10">
    <property type="entry name" value="Acid Proteases"/>
    <property type="match status" value="1"/>
</dbReference>
<feature type="compositionally biased region" description="Basic and acidic residues" evidence="1">
    <location>
        <begin position="605"/>
        <end position="621"/>
    </location>
</feature>
<feature type="compositionally biased region" description="Acidic residues" evidence="1">
    <location>
        <begin position="629"/>
        <end position="647"/>
    </location>
</feature>
<evidence type="ECO:0000256" key="1">
    <source>
        <dbReference type="SAM" id="MobiDB-lite"/>
    </source>
</evidence>
<dbReference type="PANTHER" id="PTHR32108">
    <property type="entry name" value="DNA-DIRECTED RNA POLYMERASE SUBUNIT ALPHA"/>
    <property type="match status" value="1"/>
</dbReference>
<dbReference type="EMBL" id="SMMG02000009">
    <property type="protein sequence ID" value="KAA3462432.1"/>
    <property type="molecule type" value="Genomic_DNA"/>
</dbReference>
<evidence type="ECO:0000313" key="2">
    <source>
        <dbReference type="EMBL" id="KAA3462432.1"/>
    </source>
</evidence>
<protein>
    <submittedName>
        <fullName evidence="2">Gag-pro-like protein</fullName>
    </submittedName>
</protein>
<sequence>MINQLAQLLAEEREKGKSTVVNLGDDNEDPIYPQKKTRVELPKQLKDRCRWLEEKFKVMENFDYHCGIDANDLSLVSDLVLPPKFKTSDFEKYNRTSCPEAHITMFCRRMTEYVNNDQLLIHCFQDSLIRSAVKWYNQLSSTKINSWKDLAEAFIKQYSHVTDMTPDRITLQNMEKKQNERQAICPKMERGGNAVMSGEMIENAVRSGKIDAEKTLKDRLRGRRKTRALVQNLMDNKELEFFEYAKGSEREEVCASEEGKKVPWNYDCNVTILGEENPVSASEEGQEVGFYTHSKRRDPSNAGAEPVKGKTPMVEQMKEKTVRLKSPVNEPQLTRKSVLALLLSSETNCDALMKVLNETYIANDISVNKLDRLINNMSVEKFIFFNDDEIPPGGMGSTKALHITTRCKWYTLPGVLIDNRSELNFLPLSTLNRLYVDSSHMKTCQNIVRAFDGTERRVMRRIEIPLLIGPNTYEVEFLVMDIKPSSNCLLGRLLIHTARAVPSLLYQELKLVTDDRLVTINAEEDIVASVTSDAPYVGTNDEAIECSFRSLEFVNATFIIEGNKILIPKISKTIRMGLQLTVGKGAFTGKGLGKDLENAYKERNYSSGKKDAKGRDCERNNDIATDSESPFEQDMCTEDSQDFEDDRDYNLSPDLLRMI</sequence>
<dbReference type="PANTHER" id="PTHR32108:SF5">
    <property type="entry name" value="DYNACTIN SUBUNIT 1-LIKE"/>
    <property type="match status" value="1"/>
</dbReference>
<reference evidence="3" key="1">
    <citation type="journal article" date="2019" name="Plant Biotechnol. J.">
        <title>Genome sequencing of the Australian wild diploid species Gossypium australe highlights disease resistance and delayed gland morphogenesis.</title>
        <authorList>
            <person name="Cai Y."/>
            <person name="Cai X."/>
            <person name="Wang Q."/>
            <person name="Wang P."/>
            <person name="Zhang Y."/>
            <person name="Cai C."/>
            <person name="Xu Y."/>
            <person name="Wang K."/>
            <person name="Zhou Z."/>
            <person name="Wang C."/>
            <person name="Geng S."/>
            <person name="Li B."/>
            <person name="Dong Q."/>
            <person name="Hou Y."/>
            <person name="Wang H."/>
            <person name="Ai P."/>
            <person name="Liu Z."/>
            <person name="Yi F."/>
            <person name="Sun M."/>
            <person name="An G."/>
            <person name="Cheng J."/>
            <person name="Zhang Y."/>
            <person name="Shi Q."/>
            <person name="Xie Y."/>
            <person name="Shi X."/>
            <person name="Chang Y."/>
            <person name="Huang F."/>
            <person name="Chen Y."/>
            <person name="Hong S."/>
            <person name="Mi L."/>
            <person name="Sun Q."/>
            <person name="Zhang L."/>
            <person name="Zhou B."/>
            <person name="Peng R."/>
            <person name="Zhang X."/>
            <person name="Liu F."/>
        </authorList>
    </citation>
    <scope>NUCLEOTIDE SEQUENCE [LARGE SCALE GENOMIC DNA]</scope>
    <source>
        <strain evidence="3">cv. PA1801</strain>
    </source>
</reference>
<dbReference type="CDD" id="cd00303">
    <property type="entry name" value="retropepsin_like"/>
    <property type="match status" value="1"/>
</dbReference>
<dbReference type="AlphaFoldDB" id="A0A5B6UZF0"/>